<reference evidence="2 3" key="1">
    <citation type="submission" date="2018-05" db="EMBL/GenBank/DDBJ databases">
        <title>Genomic Encyclopedia of Type Strains, Phase IV (KMG-IV): sequencing the most valuable type-strain genomes for metagenomic binning, comparative biology and taxonomic classification.</title>
        <authorList>
            <person name="Goeker M."/>
        </authorList>
    </citation>
    <scope>NUCLEOTIDE SEQUENCE [LARGE SCALE GENOMIC DNA]</scope>
    <source>
        <strain evidence="2 3">DSM 25350</strain>
    </source>
</reference>
<dbReference type="Pfam" id="PF10593">
    <property type="entry name" value="Z1"/>
    <property type="match status" value="1"/>
</dbReference>
<keyword evidence="3" id="KW-1185">Reference proteome</keyword>
<comment type="caution">
    <text evidence="2">The sequence shown here is derived from an EMBL/GenBank/DDBJ whole genome shotgun (WGS) entry which is preliminary data.</text>
</comment>
<evidence type="ECO:0000313" key="2">
    <source>
        <dbReference type="EMBL" id="PWK47909.1"/>
    </source>
</evidence>
<evidence type="ECO:0000259" key="1">
    <source>
        <dbReference type="Pfam" id="PF10593"/>
    </source>
</evidence>
<organism evidence="2 3">
    <name type="scientific">Pleionea mediterranea</name>
    <dbReference type="NCBI Taxonomy" id="523701"/>
    <lineage>
        <taxon>Bacteria</taxon>
        <taxon>Pseudomonadati</taxon>
        <taxon>Pseudomonadota</taxon>
        <taxon>Gammaproteobacteria</taxon>
        <taxon>Oceanospirillales</taxon>
        <taxon>Pleioneaceae</taxon>
        <taxon>Pleionea</taxon>
    </lineage>
</organism>
<gene>
    <name evidence="2" type="ORF">C8D97_110124</name>
</gene>
<dbReference type="Proteomes" id="UP000245790">
    <property type="component" value="Unassembled WGS sequence"/>
</dbReference>
<dbReference type="AlphaFoldDB" id="A0A316FHJ2"/>
<feature type="domain" description="Putative endonuclease Z1" evidence="1">
    <location>
        <begin position="474"/>
        <end position="700"/>
    </location>
</feature>
<dbReference type="InterPro" id="IPR018310">
    <property type="entry name" value="Put_endonuclease_Z1-dom"/>
</dbReference>
<protein>
    <submittedName>
        <fullName evidence="2">Z1 domain-containing protein</fullName>
    </submittedName>
</protein>
<dbReference type="RefSeq" id="WP_170115262.1">
    <property type="nucleotide sequence ID" value="NZ_QGGU01000010.1"/>
</dbReference>
<proteinExistence type="predicted"/>
<name>A0A316FHJ2_9GAMM</name>
<accession>A0A316FHJ2</accession>
<dbReference type="EMBL" id="QGGU01000010">
    <property type="protein sequence ID" value="PWK47909.1"/>
    <property type="molecule type" value="Genomic_DNA"/>
</dbReference>
<sequence length="960" mass="110869">MDLYKLLERTLVDQMPLKGKGPGDFKKLLKKTALYLDYEPLDTILPSIYDGVFSSNPDNDLRNLFGYYLAKFDATENPNWSHTHPNSEIRRKDILQKMNFTNEEIKSINLLNPYHDKSKKTIVITDEFDHWYPGESPQLRFYWEHYASLLKNNNWPLTSIIRLDEATDEIITRLDNPLRKDDKRKAARGLVVGYVQSGKTANFTGVIAKSIDAGYKMIIVLGGILNVLRSQTQRRLDKELLGKNNLMYSLQSHDCPPDYEEDPGWNEFVEYQQNPPTRIERLTNSKQDFSSDFAQKLVPMLAHYDREVRDAENLKKMPVKLMVIKKQKDVLKKLIKELKNVEFQVKDLPVIIIDDESDQASVNTAKISKSESNKRTTINKLIIELLNVFSAPQYIGYTATPAANVLINPSDSKDLFPRDFILTLPRPIGYMGVSDFYDFDEDWNDISEDYSEKMLNESSYIRPVRGSDTDIDNLPKAILSYILSGAIKLFRNANGVEVSVKHHTMLFHSSVKKMDHDCSRAEIFDVYRKLTKCKEYLIVQLKSLYNNDFKRVSLDKCEFNGSLRCPDFSELLTYIDKAIRKVECPNPVRVVNGDIKYQDQLPDFDKEDIWSILVGGAKLSRGYTVEGLTVSFFRRKSGAGDTLMQAGRWFGFRKNYKDLVRLFIGVEEKSGTKLKNIYLDFKDICRDEELFRQELRTYTKLENGKPIRPIDVLPPLPVHGLDPTAANKMQYAKTHVKNLGGTFLHKAANISHLKKHIEKNMVLLKELLKNSSEHRLFRGYIGEKEKQLDMIYYESKNNNVLHFLKSYEWTIRNQLHDEISFIENNKISSSIDRWLIILPKNSPKNMYIDIFNDNKVGVYSREVDSANGKFKAISDPDHVKLCKNLIGIKDESTPVRLDGIRKKENTAILLVYPVILKGEKVDINIESDKSKVRIGFGVFFPKNNEPIDTYIIVDKSYKYN</sequence>
<evidence type="ECO:0000313" key="3">
    <source>
        <dbReference type="Proteomes" id="UP000245790"/>
    </source>
</evidence>